<dbReference type="Pfam" id="PF11009">
    <property type="entry name" value="BrxC"/>
    <property type="match status" value="1"/>
</dbReference>
<sequence>MKPYVLIESREQMEEFLAGNDKLLLFKHSTRCPVSAQAFDEFQRFLNTDAGRRVPAAVVHVIEQRDVSNTVSERFGIRHESPQVMWIKEGKVVWYTSHSNITAEKIGRAVSEPR</sequence>
<accession>A0A8I1A1K2</accession>
<name>A0A8I1A1K2_THEIN</name>
<proteinExistence type="predicted"/>
<dbReference type="EMBL" id="JAECVW010000001">
    <property type="protein sequence ID" value="MBH8593792.1"/>
    <property type="molecule type" value="Genomic_DNA"/>
</dbReference>
<evidence type="ECO:0000313" key="1">
    <source>
        <dbReference type="EMBL" id="MBH8593792.1"/>
    </source>
</evidence>
<dbReference type="SUPFAM" id="SSF52833">
    <property type="entry name" value="Thioredoxin-like"/>
    <property type="match status" value="1"/>
</dbReference>
<reference evidence="1 2" key="1">
    <citation type="submission" date="2020-12" db="EMBL/GenBank/DDBJ databases">
        <title>WGS of Thermoactinomyces spp.</title>
        <authorList>
            <person name="Cheng K."/>
        </authorList>
    </citation>
    <scope>NUCLEOTIDE SEQUENCE [LARGE SCALE GENOMIC DNA]</scope>
    <source>
        <strain evidence="2">CICC 10671\DSM 43846</strain>
    </source>
</reference>
<dbReference type="Proteomes" id="UP000633619">
    <property type="component" value="Unassembled WGS sequence"/>
</dbReference>
<dbReference type="AlphaFoldDB" id="A0A8I1A1K2"/>
<dbReference type="InterPro" id="IPR022551">
    <property type="entry name" value="BrxC"/>
</dbReference>
<keyword evidence="2" id="KW-1185">Reference proteome</keyword>
<protein>
    <submittedName>
        <fullName evidence="1">Bacillithiol system redox-active protein YtxJ</fullName>
    </submittedName>
</protein>
<organism evidence="1 2">
    <name type="scientific">Thermoactinomyces intermedius</name>
    <dbReference type="NCBI Taxonomy" id="2024"/>
    <lineage>
        <taxon>Bacteria</taxon>
        <taxon>Bacillati</taxon>
        <taxon>Bacillota</taxon>
        <taxon>Bacilli</taxon>
        <taxon>Bacillales</taxon>
        <taxon>Thermoactinomycetaceae</taxon>
        <taxon>Thermoactinomyces</taxon>
    </lineage>
</organism>
<dbReference type="InterPro" id="IPR036249">
    <property type="entry name" value="Thioredoxin-like_sf"/>
</dbReference>
<evidence type="ECO:0000313" key="2">
    <source>
        <dbReference type="Proteomes" id="UP000633619"/>
    </source>
</evidence>
<comment type="caution">
    <text evidence="1">The sequence shown here is derived from an EMBL/GenBank/DDBJ whole genome shotgun (WGS) entry which is preliminary data.</text>
</comment>
<gene>
    <name evidence="1" type="primary">ytxJ</name>
    <name evidence="1" type="ORF">I8U20_00430</name>
</gene>
<dbReference type="Gene3D" id="3.40.30.10">
    <property type="entry name" value="Glutaredoxin"/>
    <property type="match status" value="1"/>
</dbReference>
<dbReference type="RefSeq" id="WP_181731133.1">
    <property type="nucleotide sequence ID" value="NZ_JACEIR010000001.1"/>
</dbReference>
<dbReference type="NCBIfam" id="TIGR04019">
    <property type="entry name" value="B_thiol_YtxJ"/>
    <property type="match status" value="1"/>
</dbReference>